<name>A0A165P5X7_9BACL</name>
<comment type="caution">
    <text evidence="2">The sequence shown here is derived from an EMBL/GenBank/DDBJ whole genome shotgun (WGS) entry which is preliminary data.</text>
</comment>
<dbReference type="AlphaFoldDB" id="A0A165P5X7"/>
<protein>
    <recommendedName>
        <fullName evidence="4">ABC transporter permease</fullName>
    </recommendedName>
</protein>
<feature type="transmembrane region" description="Helical" evidence="1">
    <location>
        <begin position="67"/>
        <end position="96"/>
    </location>
</feature>
<dbReference type="RefSeq" id="WP_066236432.1">
    <property type="nucleotide sequence ID" value="NZ_LRFC01000001.1"/>
</dbReference>
<evidence type="ECO:0000313" key="2">
    <source>
        <dbReference type="EMBL" id="KZE69085.1"/>
    </source>
</evidence>
<keyword evidence="1" id="KW-1133">Transmembrane helix</keyword>
<proteinExistence type="predicted"/>
<dbReference type="Proteomes" id="UP000076567">
    <property type="component" value="Unassembled WGS sequence"/>
</dbReference>
<feature type="transmembrane region" description="Helical" evidence="1">
    <location>
        <begin position="6"/>
        <end position="25"/>
    </location>
</feature>
<organism evidence="2 3">
    <name type="scientific">Fictibacillus phosphorivorans</name>
    <dbReference type="NCBI Taxonomy" id="1221500"/>
    <lineage>
        <taxon>Bacteria</taxon>
        <taxon>Bacillati</taxon>
        <taxon>Bacillota</taxon>
        <taxon>Bacilli</taxon>
        <taxon>Bacillales</taxon>
        <taxon>Fictibacillaceae</taxon>
        <taxon>Fictibacillus</taxon>
    </lineage>
</organism>
<feature type="transmembrane region" description="Helical" evidence="1">
    <location>
        <begin position="32"/>
        <end position="55"/>
    </location>
</feature>
<dbReference type="EMBL" id="LRFC01000001">
    <property type="protein sequence ID" value="KZE69085.1"/>
    <property type="molecule type" value="Genomic_DNA"/>
</dbReference>
<evidence type="ECO:0000256" key="1">
    <source>
        <dbReference type="SAM" id="Phobius"/>
    </source>
</evidence>
<evidence type="ECO:0000313" key="3">
    <source>
        <dbReference type="Proteomes" id="UP000076567"/>
    </source>
</evidence>
<reference evidence="3" key="1">
    <citation type="submission" date="2016-01" db="EMBL/GenBank/DDBJ databases">
        <title>Draft genome of Chromobacterium sp. F49.</title>
        <authorList>
            <person name="Hong K.W."/>
        </authorList>
    </citation>
    <scope>NUCLEOTIDE SEQUENCE [LARGE SCALE GENOMIC DNA]</scope>
    <source>
        <strain evidence="3">P7IIIA</strain>
    </source>
</reference>
<keyword evidence="1" id="KW-0472">Membrane</keyword>
<keyword evidence="3" id="KW-1185">Reference proteome</keyword>
<dbReference type="OrthoDB" id="2942886at2"/>
<evidence type="ECO:0008006" key="4">
    <source>
        <dbReference type="Google" id="ProtNLM"/>
    </source>
</evidence>
<accession>A0A165P5X7</accession>
<sequence>MNGGALFGLVLVFSLIIFNYFPYTLNVKFKTPYWLSGLIICFLGPIVASTTGSFLLREAKSEGSDGFGAGIAGAIIALVIIANGVLYMIGSIVASIERYFNQRKKEKKQTS</sequence>
<keyword evidence="1" id="KW-0812">Transmembrane</keyword>
<gene>
    <name evidence="2" type="ORF">AWM68_02125</name>
</gene>